<feature type="disulfide bond" evidence="14">
    <location>
        <begin position="161"/>
        <end position="173"/>
    </location>
</feature>
<keyword evidence="6" id="KW-0732">Signal</keyword>
<evidence type="ECO:0000256" key="9">
    <source>
        <dbReference type="ARBA" id="ARBA00023065"/>
    </source>
</evidence>
<keyword evidence="7" id="KW-0677">Repeat</keyword>
<feature type="domain" description="C-type lectin" evidence="16">
    <location>
        <begin position="1"/>
        <end position="64"/>
    </location>
</feature>
<dbReference type="Proteomes" id="UP001487740">
    <property type="component" value="Unassembled WGS sequence"/>
</dbReference>
<dbReference type="InterPro" id="IPR038050">
    <property type="entry name" value="Neuro_actylchol_rec"/>
</dbReference>
<feature type="disulfide bond" evidence="14">
    <location>
        <begin position="180"/>
        <end position="195"/>
    </location>
</feature>
<dbReference type="Pfam" id="PF00057">
    <property type="entry name" value="Ldl_recept_a"/>
    <property type="match status" value="1"/>
</dbReference>
<feature type="transmembrane region" description="Helical" evidence="15">
    <location>
        <begin position="483"/>
        <end position="505"/>
    </location>
</feature>
<evidence type="ECO:0000256" key="13">
    <source>
        <dbReference type="ARBA" id="ARBA00023303"/>
    </source>
</evidence>
<dbReference type="Gene3D" id="1.20.58.390">
    <property type="entry name" value="Neurotransmitter-gated ion-channel transmembrane domain"/>
    <property type="match status" value="1"/>
</dbReference>
<evidence type="ECO:0000256" key="6">
    <source>
        <dbReference type="ARBA" id="ARBA00022729"/>
    </source>
</evidence>
<dbReference type="InterPro" id="IPR001304">
    <property type="entry name" value="C-type_lectin-like"/>
</dbReference>
<dbReference type="FunFam" id="4.10.400.10:FF:000034">
    <property type="entry name" value="Low-density lipoprotein receptor-related protein 2"/>
    <property type="match status" value="1"/>
</dbReference>
<dbReference type="InterPro" id="IPR002172">
    <property type="entry name" value="LDrepeatLR_classA_rpt"/>
</dbReference>
<keyword evidence="11 14" id="KW-1015">Disulfide bond</keyword>
<evidence type="ECO:0000256" key="14">
    <source>
        <dbReference type="PROSITE-ProRule" id="PRU00124"/>
    </source>
</evidence>
<dbReference type="Pfam" id="PF02931">
    <property type="entry name" value="Neur_chan_LBD"/>
    <property type="match status" value="1"/>
</dbReference>
<evidence type="ECO:0000259" key="16">
    <source>
        <dbReference type="PROSITE" id="PS50041"/>
    </source>
</evidence>
<evidence type="ECO:0000256" key="10">
    <source>
        <dbReference type="ARBA" id="ARBA00023136"/>
    </source>
</evidence>
<dbReference type="PANTHER" id="PTHR18945">
    <property type="entry name" value="NEUROTRANSMITTER GATED ION CHANNEL"/>
    <property type="match status" value="1"/>
</dbReference>
<keyword evidence="5 15" id="KW-0812">Transmembrane</keyword>
<dbReference type="EMBL" id="JARAKH010000044">
    <property type="protein sequence ID" value="KAK8378733.1"/>
    <property type="molecule type" value="Genomic_DNA"/>
</dbReference>
<evidence type="ECO:0000313" key="17">
    <source>
        <dbReference type="EMBL" id="KAK8378733.1"/>
    </source>
</evidence>
<feature type="disulfide bond" evidence="14">
    <location>
        <begin position="168"/>
        <end position="186"/>
    </location>
</feature>
<evidence type="ECO:0000256" key="2">
    <source>
        <dbReference type="ARBA" id="ARBA00004236"/>
    </source>
</evidence>
<dbReference type="Gene3D" id="3.10.100.10">
    <property type="entry name" value="Mannose-Binding Protein A, subunit A"/>
    <property type="match status" value="1"/>
</dbReference>
<evidence type="ECO:0000313" key="18">
    <source>
        <dbReference type="Proteomes" id="UP001487740"/>
    </source>
</evidence>
<keyword evidence="13 15" id="KW-0407">Ion channel</keyword>
<keyword evidence="9 15" id="KW-0406">Ion transport</keyword>
<dbReference type="Gene3D" id="4.10.400.10">
    <property type="entry name" value="Low-density Lipoprotein Receptor"/>
    <property type="match status" value="1"/>
</dbReference>
<evidence type="ECO:0000256" key="5">
    <source>
        <dbReference type="ARBA" id="ARBA00022692"/>
    </source>
</evidence>
<dbReference type="AlphaFoldDB" id="A0AAW0STS6"/>
<evidence type="ECO:0000256" key="11">
    <source>
        <dbReference type="ARBA" id="ARBA00023157"/>
    </source>
</evidence>
<comment type="subcellular location">
    <subcellularLocation>
        <location evidence="2">Cell membrane</location>
    </subcellularLocation>
    <subcellularLocation>
        <location evidence="1">Membrane</location>
        <topology evidence="1">Multi-pass membrane protein</topology>
    </subcellularLocation>
</comment>
<dbReference type="GO" id="GO:0005230">
    <property type="term" value="F:extracellular ligand-gated monoatomic ion channel activity"/>
    <property type="evidence" value="ECO:0007669"/>
    <property type="project" value="InterPro"/>
</dbReference>
<dbReference type="InterPro" id="IPR023415">
    <property type="entry name" value="LDLR_class-A_CS"/>
</dbReference>
<dbReference type="InterPro" id="IPR036055">
    <property type="entry name" value="LDL_receptor-like_sf"/>
</dbReference>
<dbReference type="Gene3D" id="2.70.170.10">
    <property type="entry name" value="Neurotransmitter-gated ion-channel ligand-binding domain"/>
    <property type="match status" value="1"/>
</dbReference>
<reference evidence="17 18" key="1">
    <citation type="submission" date="2023-03" db="EMBL/GenBank/DDBJ databases">
        <title>High-quality genome of Scylla paramamosain provides insights in environmental adaptation.</title>
        <authorList>
            <person name="Zhang L."/>
        </authorList>
    </citation>
    <scope>NUCLEOTIDE SEQUENCE [LARGE SCALE GENOMIC DNA]</scope>
    <source>
        <strain evidence="17">LZ_2023a</strain>
        <tissue evidence="17">Muscle</tissue>
    </source>
</reference>
<proteinExistence type="inferred from homology"/>
<dbReference type="SUPFAM" id="SSF56436">
    <property type="entry name" value="C-type lectin-like"/>
    <property type="match status" value="1"/>
</dbReference>
<dbReference type="InterPro" id="IPR018000">
    <property type="entry name" value="Neurotransmitter_ion_chnl_CS"/>
</dbReference>
<dbReference type="GO" id="GO:0005886">
    <property type="term" value="C:plasma membrane"/>
    <property type="evidence" value="ECO:0007669"/>
    <property type="project" value="UniProtKB-SubCell"/>
</dbReference>
<evidence type="ECO:0000256" key="15">
    <source>
        <dbReference type="RuleBase" id="RU000687"/>
    </source>
</evidence>
<dbReference type="InterPro" id="IPR006029">
    <property type="entry name" value="Neurotrans-gated_channel_TM"/>
</dbReference>
<sequence length="592" mass="67633">MTWIGATDNAHEGVYVKAHDGEVAEFFKWGSNDPNGLQWQNCLILDLDYMHDYPCYVLREALCYLAGQQEWTLKGPCEEDTANYKYSLTHPDKGRLVFRGYYQYEIAEEGEAWLWRNVITDTIVARLSFAEARWPMGRRNWTMESEVCEKKGVQVLQLSSCTGEEYTCRDGSCIPRLQRCDRRPDCHDESDEQECQLVRRPVGYHHTLPPPSTVAGTPLPVGLKIKLVSLSLSDKDSYLEVTYHLNVTWSDLRLRFHDLKAAARLNQVPVTDQGSLWTPTLTLINVRGTERTRVDDEAVLTVHRRGHPLDDDLSVPEDADVYLGVENHLSVERKYTSNFLCDLDLELYPFDTQRCYMEMEMLSAATDFVKLEKNVSEVTYVGAELLIEYTVVSVSLMVNNSHTMAQAEVEVVLQRRVGYPIISIYVPTVILLILAYLSLVFRRDNFDTRVMSSLTVLLVLASLFTQTSTSLPKTSYFKMVDVWLLFCISLIFFVIVFHVTIDMAATGQLTGDSSKFPTTTQVFPFGGKEKMSFPPPAPKPRQMMLSKSLSTGGNSPEEKKRLLSDKLFRQALIFIPGYFILFNIIYWIYIFA</sequence>
<keyword evidence="3 15" id="KW-0813">Transport</keyword>
<accession>A0AAW0STS6</accession>
<dbReference type="PROSITE" id="PS01209">
    <property type="entry name" value="LDLRA_1"/>
    <property type="match status" value="1"/>
</dbReference>
<dbReference type="SUPFAM" id="SSF90112">
    <property type="entry name" value="Neurotransmitter-gated ion-channel transmembrane pore"/>
    <property type="match status" value="1"/>
</dbReference>
<dbReference type="GO" id="GO:0099095">
    <property type="term" value="F:ligand-gated monoatomic anion channel activity"/>
    <property type="evidence" value="ECO:0007669"/>
    <property type="project" value="UniProtKB-ARBA"/>
</dbReference>
<dbReference type="InterPro" id="IPR036734">
    <property type="entry name" value="Neur_chan_lig-bd_sf"/>
</dbReference>
<feature type="transmembrane region" description="Helical" evidence="15">
    <location>
        <begin position="567"/>
        <end position="589"/>
    </location>
</feature>
<name>A0AAW0STS6_SCYPA</name>
<evidence type="ECO:0000256" key="8">
    <source>
        <dbReference type="ARBA" id="ARBA00022989"/>
    </source>
</evidence>
<keyword evidence="10 15" id="KW-0472">Membrane</keyword>
<keyword evidence="18" id="KW-1185">Reference proteome</keyword>
<organism evidence="17 18">
    <name type="scientific">Scylla paramamosain</name>
    <name type="common">Mud crab</name>
    <dbReference type="NCBI Taxonomy" id="85552"/>
    <lineage>
        <taxon>Eukaryota</taxon>
        <taxon>Metazoa</taxon>
        <taxon>Ecdysozoa</taxon>
        <taxon>Arthropoda</taxon>
        <taxon>Crustacea</taxon>
        <taxon>Multicrustacea</taxon>
        <taxon>Malacostraca</taxon>
        <taxon>Eumalacostraca</taxon>
        <taxon>Eucarida</taxon>
        <taxon>Decapoda</taxon>
        <taxon>Pleocyemata</taxon>
        <taxon>Brachyura</taxon>
        <taxon>Eubrachyura</taxon>
        <taxon>Portunoidea</taxon>
        <taxon>Portunidae</taxon>
        <taxon>Portuninae</taxon>
        <taxon>Scylla</taxon>
    </lineage>
</organism>
<dbReference type="InterPro" id="IPR036719">
    <property type="entry name" value="Neuro-gated_channel_TM_sf"/>
</dbReference>
<gene>
    <name evidence="17" type="ORF">O3P69_009446</name>
</gene>
<dbReference type="SUPFAM" id="SSF63712">
    <property type="entry name" value="Nicotinic receptor ligand binding domain-like"/>
    <property type="match status" value="1"/>
</dbReference>
<dbReference type="InterPro" id="IPR006202">
    <property type="entry name" value="Neur_chan_lig-bd"/>
</dbReference>
<evidence type="ECO:0000256" key="1">
    <source>
        <dbReference type="ARBA" id="ARBA00004141"/>
    </source>
</evidence>
<dbReference type="PROSITE" id="PS00236">
    <property type="entry name" value="NEUROTR_ION_CHANNEL"/>
    <property type="match status" value="1"/>
</dbReference>
<keyword evidence="4" id="KW-1003">Cell membrane</keyword>
<dbReference type="GO" id="GO:0004888">
    <property type="term" value="F:transmembrane signaling receptor activity"/>
    <property type="evidence" value="ECO:0007669"/>
    <property type="project" value="InterPro"/>
</dbReference>
<dbReference type="PROSITE" id="PS50041">
    <property type="entry name" value="C_TYPE_LECTIN_2"/>
    <property type="match status" value="1"/>
</dbReference>
<comment type="similarity">
    <text evidence="15">Belongs to the ligand-gated ion channel (TC 1.A.9) family.</text>
</comment>
<dbReference type="CDD" id="cd00112">
    <property type="entry name" value="LDLa"/>
    <property type="match status" value="1"/>
</dbReference>
<dbReference type="InterPro" id="IPR006028">
    <property type="entry name" value="GABAA/Glycine_rcpt"/>
</dbReference>
<keyword evidence="12" id="KW-0325">Glycoprotein</keyword>
<evidence type="ECO:0000256" key="12">
    <source>
        <dbReference type="ARBA" id="ARBA00023180"/>
    </source>
</evidence>
<dbReference type="PROSITE" id="PS50068">
    <property type="entry name" value="LDLRA_2"/>
    <property type="match status" value="1"/>
</dbReference>
<evidence type="ECO:0000256" key="3">
    <source>
        <dbReference type="ARBA" id="ARBA00022448"/>
    </source>
</evidence>
<protein>
    <recommendedName>
        <fullName evidence="16">C-type lectin domain-containing protein</fullName>
    </recommendedName>
</protein>
<dbReference type="Pfam" id="PF02932">
    <property type="entry name" value="Neur_chan_memb"/>
    <property type="match status" value="1"/>
</dbReference>
<feature type="transmembrane region" description="Helical" evidence="15">
    <location>
        <begin position="417"/>
        <end position="441"/>
    </location>
</feature>
<evidence type="ECO:0000256" key="4">
    <source>
        <dbReference type="ARBA" id="ARBA00022475"/>
    </source>
</evidence>
<dbReference type="InterPro" id="IPR016186">
    <property type="entry name" value="C-type_lectin-like/link_sf"/>
</dbReference>
<keyword evidence="8 15" id="KW-1133">Transmembrane helix</keyword>
<dbReference type="SUPFAM" id="SSF57424">
    <property type="entry name" value="LDL receptor-like module"/>
    <property type="match status" value="1"/>
</dbReference>
<dbReference type="PRINTS" id="PR00252">
    <property type="entry name" value="NRIONCHANNEL"/>
</dbReference>
<dbReference type="PRINTS" id="PR00253">
    <property type="entry name" value="GABAARECEPTR"/>
</dbReference>
<feature type="transmembrane region" description="Helical" evidence="15">
    <location>
        <begin position="453"/>
        <end position="471"/>
    </location>
</feature>
<comment type="caution">
    <text evidence="17">The sequence shown here is derived from an EMBL/GenBank/DDBJ whole genome shotgun (WGS) entry which is preliminary data.</text>
</comment>
<dbReference type="InterPro" id="IPR006201">
    <property type="entry name" value="Neur_channel"/>
</dbReference>
<dbReference type="GO" id="GO:0005254">
    <property type="term" value="F:chloride channel activity"/>
    <property type="evidence" value="ECO:0007669"/>
    <property type="project" value="UniProtKB-ARBA"/>
</dbReference>
<dbReference type="InterPro" id="IPR016187">
    <property type="entry name" value="CTDL_fold"/>
</dbReference>
<evidence type="ECO:0000256" key="7">
    <source>
        <dbReference type="ARBA" id="ARBA00022737"/>
    </source>
</evidence>
<dbReference type="SMART" id="SM00192">
    <property type="entry name" value="LDLa"/>
    <property type="match status" value="1"/>
</dbReference>